<gene>
    <name evidence="10" type="ORF">CAOG_007648</name>
</gene>
<dbReference type="GO" id="GO:0007015">
    <property type="term" value="P:actin filament organization"/>
    <property type="evidence" value="ECO:0007669"/>
    <property type="project" value="TreeGrafter"/>
</dbReference>
<dbReference type="PhylomeDB" id="A0A0D2X552"/>
<dbReference type="RefSeq" id="XP_004343522.2">
    <property type="nucleotide sequence ID" value="XM_004343472.2"/>
</dbReference>
<dbReference type="GO" id="GO:0006897">
    <property type="term" value="P:endocytosis"/>
    <property type="evidence" value="ECO:0007669"/>
    <property type="project" value="TreeGrafter"/>
</dbReference>
<protein>
    <submittedName>
        <fullName evidence="10">Brush border myosin I</fullName>
    </submittedName>
</protein>
<accession>A0A0D2X552</accession>
<dbReference type="SUPFAM" id="SSF52540">
    <property type="entry name" value="P-loop containing nucleoside triphosphate hydrolases"/>
    <property type="match status" value="1"/>
</dbReference>
<evidence type="ECO:0000256" key="4">
    <source>
        <dbReference type="ARBA" id="ARBA00023123"/>
    </source>
</evidence>
<dbReference type="GO" id="GO:0005886">
    <property type="term" value="C:plasma membrane"/>
    <property type="evidence" value="ECO:0007669"/>
    <property type="project" value="TreeGrafter"/>
</dbReference>
<dbReference type="Gene3D" id="1.20.58.530">
    <property type="match status" value="1"/>
</dbReference>
<dbReference type="InterPro" id="IPR036072">
    <property type="entry name" value="MYSc_Myo1"/>
</dbReference>
<dbReference type="Pfam" id="PF06017">
    <property type="entry name" value="Myosin_TH1"/>
    <property type="match status" value="1"/>
</dbReference>
<dbReference type="InterPro" id="IPR036961">
    <property type="entry name" value="Kinesin_motor_dom_sf"/>
</dbReference>
<dbReference type="Gene3D" id="3.40.850.10">
    <property type="entry name" value="Kinesin motor domain"/>
    <property type="match status" value="1"/>
</dbReference>
<dbReference type="GO" id="GO:0030048">
    <property type="term" value="P:actin filament-based movement"/>
    <property type="evidence" value="ECO:0007669"/>
    <property type="project" value="TreeGrafter"/>
</dbReference>
<dbReference type="EMBL" id="KE346373">
    <property type="protein sequence ID" value="KJE97204.1"/>
    <property type="molecule type" value="Genomic_DNA"/>
</dbReference>
<dbReference type="InterPro" id="IPR027417">
    <property type="entry name" value="P-loop_NTPase"/>
</dbReference>
<dbReference type="PANTHER" id="PTHR13140:SF713">
    <property type="entry name" value="UNCONVENTIONAL MYOSIN ID"/>
    <property type="match status" value="1"/>
</dbReference>
<dbReference type="PROSITE" id="PS51757">
    <property type="entry name" value="TH1"/>
    <property type="match status" value="1"/>
</dbReference>
<feature type="binding site" evidence="7">
    <location>
        <begin position="107"/>
        <end position="114"/>
    </location>
    <ligand>
        <name>ATP</name>
        <dbReference type="ChEBI" id="CHEBI:30616"/>
    </ligand>
</feature>
<evidence type="ECO:0000256" key="2">
    <source>
        <dbReference type="ARBA" id="ARBA00022741"/>
    </source>
</evidence>
<dbReference type="PRINTS" id="PR00193">
    <property type="entry name" value="MYOSINHEAVY"/>
</dbReference>
<evidence type="ECO:0000313" key="11">
    <source>
        <dbReference type="Proteomes" id="UP000008743"/>
    </source>
</evidence>
<reference evidence="11" key="1">
    <citation type="submission" date="2011-02" db="EMBL/GenBank/DDBJ databases">
        <title>The Genome Sequence of Capsaspora owczarzaki ATCC 30864.</title>
        <authorList>
            <person name="Russ C."/>
            <person name="Cuomo C."/>
            <person name="Burger G."/>
            <person name="Gray M.W."/>
            <person name="Holland P.W.H."/>
            <person name="King N."/>
            <person name="Lang F.B.F."/>
            <person name="Roger A.J."/>
            <person name="Ruiz-Trillo I."/>
            <person name="Young S.K."/>
            <person name="Zeng Q."/>
            <person name="Gargeya S."/>
            <person name="Alvarado L."/>
            <person name="Berlin A."/>
            <person name="Chapman S.B."/>
            <person name="Chen Z."/>
            <person name="Freedman E."/>
            <person name="Gellesch M."/>
            <person name="Goldberg J."/>
            <person name="Griggs A."/>
            <person name="Gujja S."/>
            <person name="Heilman E."/>
            <person name="Heiman D."/>
            <person name="Howarth C."/>
            <person name="Mehta T."/>
            <person name="Neiman D."/>
            <person name="Pearson M."/>
            <person name="Roberts A."/>
            <person name="Saif S."/>
            <person name="Shea T."/>
            <person name="Shenoy N."/>
            <person name="Sisk P."/>
            <person name="Stolte C."/>
            <person name="Sykes S."/>
            <person name="White J."/>
            <person name="Yandava C."/>
            <person name="Haas B."/>
            <person name="Nusbaum C."/>
            <person name="Birren B."/>
        </authorList>
    </citation>
    <scope>NUCLEOTIDE SEQUENCE</scope>
    <source>
        <strain evidence="11">ATCC 30864</strain>
    </source>
</reference>
<dbReference type="Pfam" id="PF00063">
    <property type="entry name" value="Myosin_head"/>
    <property type="match status" value="1"/>
</dbReference>
<evidence type="ECO:0000256" key="5">
    <source>
        <dbReference type="ARBA" id="ARBA00023175"/>
    </source>
</evidence>
<keyword evidence="5 7" id="KW-0505">Motor protein</keyword>
<comment type="similarity">
    <text evidence="1 7">Belongs to the TRAFAC class myosin-kinesin ATPase superfamily. Myosin family.</text>
</comment>
<name>A0A0D2X552_CAPO3</name>
<evidence type="ECO:0000259" key="8">
    <source>
        <dbReference type="PROSITE" id="PS51456"/>
    </source>
</evidence>
<evidence type="ECO:0000313" key="10">
    <source>
        <dbReference type="EMBL" id="KJE97204.1"/>
    </source>
</evidence>
<dbReference type="GO" id="GO:0000146">
    <property type="term" value="F:microfilament motor activity"/>
    <property type="evidence" value="ECO:0007669"/>
    <property type="project" value="TreeGrafter"/>
</dbReference>
<keyword evidence="4 7" id="KW-0518">Myosin</keyword>
<dbReference type="InterPro" id="IPR001609">
    <property type="entry name" value="Myosin_head_motor_dom-like"/>
</dbReference>
<dbReference type="STRING" id="595528.A0A0D2X552"/>
<evidence type="ECO:0000256" key="3">
    <source>
        <dbReference type="ARBA" id="ARBA00022840"/>
    </source>
</evidence>
<proteinExistence type="inferred from homology"/>
<dbReference type="Gene3D" id="1.10.10.820">
    <property type="match status" value="1"/>
</dbReference>
<evidence type="ECO:0000256" key="7">
    <source>
        <dbReference type="PROSITE-ProRule" id="PRU00782"/>
    </source>
</evidence>
<organism evidence="10 11">
    <name type="scientific">Capsaspora owczarzaki (strain ATCC 30864)</name>
    <dbReference type="NCBI Taxonomy" id="595528"/>
    <lineage>
        <taxon>Eukaryota</taxon>
        <taxon>Filasterea</taxon>
        <taxon>Capsaspora</taxon>
    </lineage>
</organism>
<dbReference type="SMART" id="SM00242">
    <property type="entry name" value="MYSc"/>
    <property type="match status" value="1"/>
</dbReference>
<dbReference type="Proteomes" id="UP000008743">
    <property type="component" value="Unassembled WGS sequence"/>
</dbReference>
<dbReference type="PROSITE" id="PS50096">
    <property type="entry name" value="IQ"/>
    <property type="match status" value="1"/>
</dbReference>
<dbReference type="eggNOG" id="KOG0164">
    <property type="taxonomic scope" value="Eukaryota"/>
</dbReference>
<feature type="domain" description="TH1" evidence="9">
    <location>
        <begin position="818"/>
        <end position="1011"/>
    </location>
</feature>
<dbReference type="FunFam" id="1.10.10.820:FF:000001">
    <property type="entry name" value="Myosin heavy chain"/>
    <property type="match status" value="1"/>
</dbReference>
<dbReference type="InParanoid" id="A0A0D2X552"/>
<dbReference type="OrthoDB" id="6108017at2759"/>
<keyword evidence="6 7" id="KW-0009">Actin-binding</keyword>
<feature type="domain" description="Myosin motor" evidence="8">
    <location>
        <begin position="14"/>
        <end position="700"/>
    </location>
</feature>
<evidence type="ECO:0000256" key="1">
    <source>
        <dbReference type="ARBA" id="ARBA00008314"/>
    </source>
</evidence>
<dbReference type="GO" id="GO:0016459">
    <property type="term" value="C:myosin complex"/>
    <property type="evidence" value="ECO:0007669"/>
    <property type="project" value="UniProtKB-KW"/>
</dbReference>
<dbReference type="Gene3D" id="1.20.120.720">
    <property type="entry name" value="Myosin VI head, motor domain, U50 subdomain"/>
    <property type="match status" value="1"/>
</dbReference>
<dbReference type="GO" id="GO:0005737">
    <property type="term" value="C:cytoplasm"/>
    <property type="evidence" value="ECO:0007669"/>
    <property type="project" value="TreeGrafter"/>
</dbReference>
<keyword evidence="3 7" id="KW-0067">ATP-binding</keyword>
<evidence type="ECO:0000259" key="9">
    <source>
        <dbReference type="PROSITE" id="PS51757"/>
    </source>
</evidence>
<evidence type="ECO:0000256" key="6">
    <source>
        <dbReference type="ARBA" id="ARBA00023203"/>
    </source>
</evidence>
<dbReference type="InterPro" id="IPR010926">
    <property type="entry name" value="Myosin_TH1"/>
</dbReference>
<keyword evidence="2 7" id="KW-0547">Nucleotide-binding</keyword>
<feature type="region of interest" description="Actin-binding" evidence="7">
    <location>
        <begin position="576"/>
        <end position="598"/>
    </location>
</feature>
<dbReference type="GO" id="GO:0051015">
    <property type="term" value="F:actin filament binding"/>
    <property type="evidence" value="ECO:0007669"/>
    <property type="project" value="TreeGrafter"/>
</dbReference>
<keyword evidence="11" id="KW-1185">Reference proteome</keyword>
<dbReference type="FunFam" id="1.20.58.530:FF:000004">
    <property type="entry name" value="Unconventional myosin ID"/>
    <property type="match status" value="1"/>
</dbReference>
<dbReference type="PANTHER" id="PTHR13140">
    <property type="entry name" value="MYOSIN"/>
    <property type="match status" value="1"/>
</dbReference>
<dbReference type="Gene3D" id="1.20.5.4820">
    <property type="match status" value="1"/>
</dbReference>
<dbReference type="AlphaFoldDB" id="A0A0D2X552"/>
<sequence>MARRRDSFIMGDDAGVADCLLLEEITEQAFMDNLKTRVQRDRAYTYIGEVVVSVNPYKSLNIYGDDIIKQYEGRFIYERPPHIFALTETAYKTMLRQNTDQCIVISGESGAGKTEASKIIMRYLAAVSGHGKKVDEVKEIFLQSNPVLEAFGNAVTNRNDNSSRFGKYMDVDFDFKGDPVGGHIANYLLEKARVVKQSKGERNFHIFYMLMRGANDQLLGQLELSRDPNTYNYTNQSGVNAVKSLDDKKEFEAVLKGLKTIGFTQADQNTLFEVVAAILHLGNIVFEGGVEGTTACSIDAESRKHLSAVAKLISSTDDEVIKALTTRVVATRGDVVYSPQQATEATIARDALAKAAYERLFSFVVSRINDSIKVDASGRNKVIGVLDIYGFEIFQDNSFEQFCINYCNEKLQQLFIELVLKREQEEYEREGIKWTHIDYFNNQIICDLVESKNTGIVAILDEECLRPGDVTDKDFLNKMDERIGSHAHYRSRQTDKNEKSLESNRDFVLKHYAGDVVYNVNGFLAKNKDTLFQDLKRLLYQSKNGTIKTMWPEGAADIKEVTKRPVTAGTSFKTSMGELVQNLMSKEPHYVRCIKPNDQKASGVFDHERVLHQVRYLGLMENLRVRRAGFAYRLPYDRVLQRYKMLSPKTWPHYKGGDLKAGVELILAACNLAVPAIQLGRTKLFVRSPKTLTALEEAREAKIPSLVLKVQKIWRGYKARCWFIRFRAAHRIARRFRFYMARKFMSTVFSTYKGVKDLPDFGKHIRLPEPPKVLVPFRKKVELIHQTWRARRIVMSLTPPQQAEMRLKIVGAAIFGGNKKASWGYKREWEGNYLAHEATNPTAAKFKLAIGALMQQHGDSNILFSELVVKLNRKNKMQDRVLIVCENNFYKLNPATYKICKHPIAISGVTGASVFPDDNQVVVIHTTGGKDGDLVFDMTTRGPKAGELLIKLQDMVRKHHKKEINIKVASQIDFSQGGKAKQLTVGGPDPKAHTHTFKANGKTGVAFHTPGAAPPS</sequence>
<dbReference type="GO" id="GO:0005524">
    <property type="term" value="F:ATP binding"/>
    <property type="evidence" value="ECO:0007669"/>
    <property type="project" value="UniProtKB-UniRule"/>
</dbReference>
<dbReference type="PROSITE" id="PS51456">
    <property type="entry name" value="MYOSIN_MOTOR"/>
    <property type="match status" value="1"/>
</dbReference>
<dbReference type="CDD" id="cd01378">
    <property type="entry name" value="MYSc_Myo1"/>
    <property type="match status" value="1"/>
</dbReference>